<dbReference type="InterPro" id="IPR005561">
    <property type="entry name" value="ANTAR"/>
</dbReference>
<feature type="domain" description="ANTAR" evidence="5">
    <location>
        <begin position="161"/>
        <end position="222"/>
    </location>
</feature>
<accession>A0A4P6QB50</accession>
<dbReference type="InterPro" id="IPR029016">
    <property type="entry name" value="GAF-like_dom_sf"/>
</dbReference>
<reference evidence="6 7" key="1">
    <citation type="submission" date="2019-02" db="EMBL/GenBank/DDBJ databases">
        <authorList>
            <person name="Khodamoradi S."/>
            <person name="Hahnke R.L."/>
            <person name="Kaempfer P."/>
            <person name="Schumann P."/>
            <person name="Rohde M."/>
            <person name="Steinert M."/>
            <person name="Luzhetskyy A."/>
            <person name="Wink J."/>
            <person name="Ruckert C."/>
        </authorList>
    </citation>
    <scope>NUCLEOTIDE SEQUENCE [LARGE SCALE GENOMIC DNA]</scope>
    <source>
        <strain evidence="6 7">M2</strain>
    </source>
</reference>
<protein>
    <submittedName>
        <fullName evidence="6">ANTAR domain protein</fullName>
    </submittedName>
</protein>
<sequence>MENEPIQLARTFARLAGELVQKPSVEETLEGITASAAREIAGTDFAGVSLLHKGGRFTTEAATAPLVREIDDIQYATRQGPCVDAIWERGIFAIDDMAHEQRWPEFVGKVRGLGVESMVSFQLATPRGTLGGLNLYAKKAGAFDTQSRDMGDVLADHAAIALFSARKVWDLQQGMHTRQRIGEATGILMERFKVDDRQAFMLLSKASQDLNTKLRDLAQELVYTGVLPDSGIPPRADGQA</sequence>
<evidence type="ECO:0000259" key="5">
    <source>
        <dbReference type="PROSITE" id="PS50921"/>
    </source>
</evidence>
<dbReference type="Proteomes" id="UP000292235">
    <property type="component" value="Chromosome"/>
</dbReference>
<dbReference type="SUPFAM" id="SSF55781">
    <property type="entry name" value="GAF domain-like"/>
    <property type="match status" value="1"/>
</dbReference>
<keyword evidence="2" id="KW-0418">Kinase</keyword>
<dbReference type="InterPro" id="IPR003018">
    <property type="entry name" value="GAF"/>
</dbReference>
<keyword evidence="4" id="KW-0804">Transcription</keyword>
<dbReference type="PROSITE" id="PS50921">
    <property type="entry name" value="ANTAR"/>
    <property type="match status" value="1"/>
</dbReference>
<proteinExistence type="predicted"/>
<dbReference type="Pfam" id="PF13185">
    <property type="entry name" value="GAF_2"/>
    <property type="match status" value="1"/>
</dbReference>
<dbReference type="InterPro" id="IPR012074">
    <property type="entry name" value="GAF_ANTAR"/>
</dbReference>
<dbReference type="InterPro" id="IPR036388">
    <property type="entry name" value="WH-like_DNA-bd_sf"/>
</dbReference>
<dbReference type="Pfam" id="PF03861">
    <property type="entry name" value="ANTAR"/>
    <property type="match status" value="1"/>
</dbReference>
<dbReference type="SUPFAM" id="SSF52172">
    <property type="entry name" value="CheY-like"/>
    <property type="match status" value="1"/>
</dbReference>
<evidence type="ECO:0000256" key="4">
    <source>
        <dbReference type="ARBA" id="ARBA00023163"/>
    </source>
</evidence>
<dbReference type="Gene3D" id="1.10.10.10">
    <property type="entry name" value="Winged helix-like DNA-binding domain superfamily/Winged helix DNA-binding domain"/>
    <property type="match status" value="1"/>
</dbReference>
<dbReference type="SMART" id="SM01012">
    <property type="entry name" value="ANTAR"/>
    <property type="match status" value="1"/>
</dbReference>
<dbReference type="AlphaFoldDB" id="A0A4P6QB50"/>
<evidence type="ECO:0000313" key="6">
    <source>
        <dbReference type="EMBL" id="QBI56597.1"/>
    </source>
</evidence>
<keyword evidence="1" id="KW-0808">Transferase</keyword>
<keyword evidence="7" id="KW-1185">Reference proteome</keyword>
<dbReference type="RefSeq" id="WP_165498652.1">
    <property type="nucleotide sequence ID" value="NZ_CP036455.1"/>
</dbReference>
<dbReference type="EMBL" id="CP036455">
    <property type="protein sequence ID" value="QBI56597.1"/>
    <property type="molecule type" value="Genomic_DNA"/>
</dbReference>
<dbReference type="PIRSF" id="PIRSF036625">
    <property type="entry name" value="GAF_ANTAR"/>
    <property type="match status" value="1"/>
</dbReference>
<evidence type="ECO:0000313" key="7">
    <source>
        <dbReference type="Proteomes" id="UP000292235"/>
    </source>
</evidence>
<keyword evidence="3" id="KW-0805">Transcription regulation</keyword>
<gene>
    <name evidence="6" type="ORF">EKD16_24265</name>
</gene>
<evidence type="ECO:0000256" key="1">
    <source>
        <dbReference type="ARBA" id="ARBA00022679"/>
    </source>
</evidence>
<dbReference type="InterPro" id="IPR011006">
    <property type="entry name" value="CheY-like_superfamily"/>
</dbReference>
<dbReference type="GO" id="GO:0003723">
    <property type="term" value="F:RNA binding"/>
    <property type="evidence" value="ECO:0007669"/>
    <property type="project" value="InterPro"/>
</dbReference>
<evidence type="ECO:0000256" key="2">
    <source>
        <dbReference type="ARBA" id="ARBA00022777"/>
    </source>
</evidence>
<evidence type="ECO:0000256" key="3">
    <source>
        <dbReference type="ARBA" id="ARBA00023015"/>
    </source>
</evidence>
<dbReference type="Gene3D" id="3.30.450.40">
    <property type="match status" value="1"/>
</dbReference>
<name>A0A4P6QB50_9ACTN</name>
<dbReference type="GO" id="GO:0016301">
    <property type="term" value="F:kinase activity"/>
    <property type="evidence" value="ECO:0007669"/>
    <property type="project" value="UniProtKB-KW"/>
</dbReference>
<organism evidence="6 7">
    <name type="scientific">Streptomonospora litoralis</name>
    <dbReference type="NCBI Taxonomy" id="2498135"/>
    <lineage>
        <taxon>Bacteria</taxon>
        <taxon>Bacillati</taxon>
        <taxon>Actinomycetota</taxon>
        <taxon>Actinomycetes</taxon>
        <taxon>Streptosporangiales</taxon>
        <taxon>Nocardiopsidaceae</taxon>
        <taxon>Streptomonospora</taxon>
    </lineage>
</organism>
<dbReference type="KEGG" id="strr:EKD16_24265"/>